<gene>
    <name evidence="5" type="ORF">CALVIDRAFT_535495</name>
</gene>
<dbReference type="GO" id="GO:0050163">
    <property type="term" value="F:oxaloacetate tautomerase activity"/>
    <property type="evidence" value="ECO:0007669"/>
    <property type="project" value="UniProtKB-ARBA"/>
</dbReference>
<dbReference type="InterPro" id="IPR036663">
    <property type="entry name" value="Fumarylacetoacetase_C_sf"/>
</dbReference>
<dbReference type="SUPFAM" id="SSF56529">
    <property type="entry name" value="FAH"/>
    <property type="match status" value="1"/>
</dbReference>
<protein>
    <recommendedName>
        <fullName evidence="7">Hydrolase</fullName>
    </recommendedName>
</protein>
<organism evidence="5 6">
    <name type="scientific">Calocera viscosa (strain TUFC12733)</name>
    <dbReference type="NCBI Taxonomy" id="1330018"/>
    <lineage>
        <taxon>Eukaryota</taxon>
        <taxon>Fungi</taxon>
        <taxon>Dikarya</taxon>
        <taxon>Basidiomycota</taxon>
        <taxon>Agaricomycotina</taxon>
        <taxon>Dacrymycetes</taxon>
        <taxon>Dacrymycetales</taxon>
        <taxon>Dacrymycetaceae</taxon>
        <taxon>Calocera</taxon>
    </lineage>
</organism>
<reference evidence="5 6" key="1">
    <citation type="journal article" date="2016" name="Mol. Biol. Evol.">
        <title>Comparative Genomics of Early-Diverging Mushroom-Forming Fungi Provides Insights into the Origins of Lignocellulose Decay Capabilities.</title>
        <authorList>
            <person name="Nagy L.G."/>
            <person name="Riley R."/>
            <person name="Tritt A."/>
            <person name="Adam C."/>
            <person name="Daum C."/>
            <person name="Floudas D."/>
            <person name="Sun H."/>
            <person name="Yadav J.S."/>
            <person name="Pangilinan J."/>
            <person name="Larsson K.H."/>
            <person name="Matsuura K."/>
            <person name="Barry K."/>
            <person name="Labutti K."/>
            <person name="Kuo R."/>
            <person name="Ohm R.A."/>
            <person name="Bhattacharya S.S."/>
            <person name="Shirouzu T."/>
            <person name="Yoshinaga Y."/>
            <person name="Martin F.M."/>
            <person name="Grigoriev I.V."/>
            <person name="Hibbett D.S."/>
        </authorList>
    </citation>
    <scope>NUCLEOTIDE SEQUENCE [LARGE SCALE GENOMIC DNA]</scope>
    <source>
        <strain evidence="5 6">TUFC12733</strain>
    </source>
</reference>
<dbReference type="GO" id="GO:0006107">
    <property type="term" value="P:oxaloacetate metabolic process"/>
    <property type="evidence" value="ECO:0007669"/>
    <property type="project" value="UniProtKB-ARBA"/>
</dbReference>
<feature type="domain" description="Fumarylacetoacetase-like C-terminal" evidence="4">
    <location>
        <begin position="80"/>
        <end position="298"/>
    </location>
</feature>
<dbReference type="PANTHER" id="PTHR11820">
    <property type="entry name" value="ACYLPYRUVASE"/>
    <property type="match status" value="1"/>
</dbReference>
<dbReference type="GO" id="GO:0046872">
    <property type="term" value="F:metal ion binding"/>
    <property type="evidence" value="ECO:0007669"/>
    <property type="project" value="UniProtKB-KW"/>
</dbReference>
<dbReference type="Gene3D" id="3.90.850.10">
    <property type="entry name" value="Fumarylacetoacetase-like, C-terminal domain"/>
    <property type="match status" value="1"/>
</dbReference>
<dbReference type="Gene3D" id="3.40.50.1820">
    <property type="entry name" value="alpha/beta hydrolase"/>
    <property type="match status" value="1"/>
</dbReference>
<dbReference type="InterPro" id="IPR000073">
    <property type="entry name" value="AB_hydrolase_1"/>
</dbReference>
<dbReference type="InterPro" id="IPR029058">
    <property type="entry name" value="AB_hydrolase_fold"/>
</dbReference>
<evidence type="ECO:0000313" key="6">
    <source>
        <dbReference type="Proteomes" id="UP000076738"/>
    </source>
</evidence>
<evidence type="ECO:0000256" key="1">
    <source>
        <dbReference type="ARBA" id="ARBA00010211"/>
    </source>
</evidence>
<dbReference type="EMBL" id="KV417276">
    <property type="protein sequence ID" value="KZO98402.1"/>
    <property type="molecule type" value="Genomic_DNA"/>
</dbReference>
<proteinExistence type="inferred from homology"/>
<dbReference type="Pfam" id="PF00561">
    <property type="entry name" value="Abhydrolase_1"/>
    <property type="match status" value="1"/>
</dbReference>
<name>A0A167P464_CALVF</name>
<dbReference type="GO" id="GO:0018773">
    <property type="term" value="F:acetylpyruvate hydrolase activity"/>
    <property type="evidence" value="ECO:0007669"/>
    <property type="project" value="TreeGrafter"/>
</dbReference>
<dbReference type="AlphaFoldDB" id="A0A167P464"/>
<accession>A0A167P464</accession>
<keyword evidence="2" id="KW-0479">Metal-binding</keyword>
<feature type="domain" description="AB hydrolase-1" evidence="3">
    <location>
        <begin position="345"/>
        <end position="575"/>
    </location>
</feature>
<evidence type="ECO:0000256" key="2">
    <source>
        <dbReference type="ARBA" id="ARBA00022723"/>
    </source>
</evidence>
<keyword evidence="6" id="KW-1185">Reference proteome</keyword>
<comment type="similarity">
    <text evidence="1">Belongs to the FAH family.</text>
</comment>
<evidence type="ECO:0000259" key="3">
    <source>
        <dbReference type="Pfam" id="PF00561"/>
    </source>
</evidence>
<dbReference type="Pfam" id="PF01557">
    <property type="entry name" value="FAA_hydrolase"/>
    <property type="match status" value="1"/>
</dbReference>
<dbReference type="OrthoDB" id="411064at2759"/>
<dbReference type="SUPFAM" id="SSF53474">
    <property type="entry name" value="alpha/beta-Hydrolases"/>
    <property type="match status" value="1"/>
</dbReference>
<dbReference type="FunFam" id="3.90.850.10:FF:000002">
    <property type="entry name" value="2-hydroxyhepta-2,4-diene-1,7-dioate isomerase"/>
    <property type="match status" value="1"/>
</dbReference>
<sequence length="586" mass="62589">MPIFAAFTHAGFASNFPYIGQVSSDHETIQPVTLPGQSSPLTDLTLLILLWDTVKDELELGDKLSLSDVELKAPLPYRDVLCVGKNYMEHAAEFHASGYDSSDKVALPSHPVIFTKRYTSIIGPYDEIYSHPEATQTLDYEGELGVIIGKAGLGVKKEDVGLNGKGGWVWGYTVVNDVTARELQRDHKQFYIGKSLDTFCPQGPFVITADMLPAPHLVEVLTKVNGQVRQRATIDQLIFDIPTLVETLSKGITIQPGDLLATGTPAGVGFGLTPPTFLKPGDDVEISITGIGTIRNKVMAASQRPAKPQPSILAASAMKGIKSSRGLTRLRSGKELYVEKMGTGPPILFIHGLGGTVNFYSPIANELAKTHTLIRYDAEGAGRSPISSISSFPDMESFAEDAADVLQSQSIQGPVPVVAHSMGTLVAAHLAAKHPALVASLILLGPVKALPEAARTATFGRAKTVRTKGMGAVADTIVAAATAPYCPSIVTSFAREMLTAQNAEGYARHCEALATAENPDWTMLRGKPILCIAGVADKVSPVANSEGYADLVGHAAKVKVVKLEDCGHWHALEKPEEVVKAIQQFL</sequence>
<dbReference type="InterPro" id="IPR011234">
    <property type="entry name" value="Fumarylacetoacetase-like_C"/>
</dbReference>
<dbReference type="Proteomes" id="UP000076738">
    <property type="component" value="Unassembled WGS sequence"/>
</dbReference>
<dbReference type="PANTHER" id="PTHR11820:SF7">
    <property type="entry name" value="ACYLPYRUVASE FAHD1, MITOCHONDRIAL"/>
    <property type="match status" value="1"/>
</dbReference>
<evidence type="ECO:0008006" key="7">
    <source>
        <dbReference type="Google" id="ProtNLM"/>
    </source>
</evidence>
<dbReference type="STRING" id="1330018.A0A167P464"/>
<evidence type="ECO:0000259" key="4">
    <source>
        <dbReference type="Pfam" id="PF01557"/>
    </source>
</evidence>
<evidence type="ECO:0000313" key="5">
    <source>
        <dbReference type="EMBL" id="KZO98402.1"/>
    </source>
</evidence>